<proteinExistence type="predicted"/>
<evidence type="ECO:0000313" key="3">
    <source>
        <dbReference type="Proteomes" id="UP001152755"/>
    </source>
</evidence>
<dbReference type="Pfam" id="PF12724">
    <property type="entry name" value="Flavodoxin_5"/>
    <property type="match status" value="1"/>
</dbReference>
<gene>
    <name evidence="2" type="ORF">NVS88_06950</name>
</gene>
<dbReference type="InterPro" id="IPR026816">
    <property type="entry name" value="Flavodoxin_dom"/>
</dbReference>
<dbReference type="GO" id="GO:0070819">
    <property type="term" value="F:menaquinone-dependent protoporphyrinogen oxidase activity"/>
    <property type="evidence" value="ECO:0007669"/>
    <property type="project" value="TreeGrafter"/>
</dbReference>
<feature type="domain" description="Flavodoxin-like" evidence="1">
    <location>
        <begin position="3"/>
        <end position="161"/>
    </location>
</feature>
<name>A0A9X4M0W4_9ACTN</name>
<evidence type="ECO:0000313" key="2">
    <source>
        <dbReference type="EMBL" id="MDG3014292.1"/>
    </source>
</evidence>
<dbReference type="RefSeq" id="WP_332519507.1">
    <property type="nucleotide sequence ID" value="NZ_JANRHA010000003.1"/>
</dbReference>
<sequence length="177" mass="19263">MRILITAAARYGSSSEIAERLGAALRVQLSGTRATVDVRRLDEVHGLDGYDAVILGSAVYMGRWARSARTFVAANADTLDTVPTWLFSCGSGDDIPTPASRCADGERIRDMIGARDHRVFTGRLDAPRAYRRERLLAAMSHGRRAEDGTVARVDTWAVSIAWQLSRLETSGDAAVAR</sequence>
<dbReference type="PROSITE" id="PS50902">
    <property type="entry name" value="FLAVODOXIN_LIKE"/>
    <property type="match status" value="1"/>
</dbReference>
<dbReference type="GO" id="GO:0010181">
    <property type="term" value="F:FMN binding"/>
    <property type="evidence" value="ECO:0007669"/>
    <property type="project" value="InterPro"/>
</dbReference>
<dbReference type="InterPro" id="IPR052200">
    <property type="entry name" value="Protoporphyrinogen_IX_DH"/>
</dbReference>
<dbReference type="GO" id="GO:0006783">
    <property type="term" value="P:heme biosynthetic process"/>
    <property type="evidence" value="ECO:0007669"/>
    <property type="project" value="TreeGrafter"/>
</dbReference>
<reference evidence="2" key="1">
    <citation type="submission" date="2022-08" db="EMBL/GenBank/DDBJ databases">
        <title>Genome analysis of Corynebacteriales strain.</title>
        <authorList>
            <person name="Lee S.D."/>
        </authorList>
    </citation>
    <scope>NUCLEOTIDE SEQUENCE</scope>
    <source>
        <strain evidence="2">D3-21</strain>
    </source>
</reference>
<dbReference type="InterPro" id="IPR008254">
    <property type="entry name" value="Flavodoxin/NO_synth"/>
</dbReference>
<keyword evidence="3" id="KW-1185">Reference proteome</keyword>
<dbReference type="AlphaFoldDB" id="A0A9X4M0W4"/>
<protein>
    <submittedName>
        <fullName evidence="2">Flavodoxin domain-containing protein</fullName>
    </submittedName>
</protein>
<dbReference type="EMBL" id="JANRHA010000003">
    <property type="protein sequence ID" value="MDG3014292.1"/>
    <property type="molecule type" value="Genomic_DNA"/>
</dbReference>
<comment type="caution">
    <text evidence="2">The sequence shown here is derived from an EMBL/GenBank/DDBJ whole genome shotgun (WGS) entry which is preliminary data.</text>
</comment>
<dbReference type="PANTHER" id="PTHR38030">
    <property type="entry name" value="PROTOPORPHYRINOGEN IX DEHYDROGENASE [MENAQUINONE]"/>
    <property type="match status" value="1"/>
</dbReference>
<dbReference type="PANTHER" id="PTHR38030:SF2">
    <property type="entry name" value="PROTOPORPHYRINOGEN IX DEHYDROGENASE [QUINONE]"/>
    <property type="match status" value="1"/>
</dbReference>
<dbReference type="Proteomes" id="UP001152755">
    <property type="component" value="Unassembled WGS sequence"/>
</dbReference>
<dbReference type="Gene3D" id="3.40.50.360">
    <property type="match status" value="1"/>
</dbReference>
<dbReference type="SUPFAM" id="SSF52218">
    <property type="entry name" value="Flavoproteins"/>
    <property type="match status" value="1"/>
</dbReference>
<organism evidence="2 3">
    <name type="scientific">Speluncibacter jeojiensis</name>
    <dbReference type="NCBI Taxonomy" id="2710754"/>
    <lineage>
        <taxon>Bacteria</taxon>
        <taxon>Bacillati</taxon>
        <taxon>Actinomycetota</taxon>
        <taxon>Actinomycetes</taxon>
        <taxon>Mycobacteriales</taxon>
        <taxon>Speluncibacteraceae</taxon>
        <taxon>Speluncibacter</taxon>
    </lineage>
</organism>
<accession>A0A9X4M0W4</accession>
<evidence type="ECO:0000259" key="1">
    <source>
        <dbReference type="PROSITE" id="PS50902"/>
    </source>
</evidence>
<dbReference type="InterPro" id="IPR029039">
    <property type="entry name" value="Flavoprotein-like_sf"/>
</dbReference>